<dbReference type="Proteomes" id="UP001057991">
    <property type="component" value="Chromosome"/>
</dbReference>
<accession>A0A9Q9HBE1</accession>
<sequence length="179" mass="20628">MAGKLNWSKTNVDRRMRDNGFEVHEDYQPKPHDGSVPLAKQSPASKARRLVSSKTKGRLDKKLQQLRCRENYIREVKKALTKGQEPPQPFKKLASEVKKQIGAASSIQAWVKEQPEFSEALKIEADLTKQDSNKSTKQWRASLTRDVSRIEHDLRELEKRRRALRADLESKKKALKALQ</sequence>
<reference evidence="3" key="1">
    <citation type="submission" date="2021-08" db="EMBL/GenBank/DDBJ databases">
        <authorList>
            <person name="Nwanade C."/>
            <person name="Wang M."/>
            <person name="Masoudi A."/>
            <person name="Yu Z."/>
            <person name="Liu J."/>
        </authorList>
    </citation>
    <scope>NUCLEOTIDE SEQUENCE</scope>
    <source>
        <strain evidence="3">S056</strain>
    </source>
</reference>
<keyword evidence="1" id="KW-0175">Coiled coil</keyword>
<dbReference type="AlphaFoldDB" id="A0A9Q9HBE1"/>
<dbReference type="EMBL" id="CP080776">
    <property type="protein sequence ID" value="UWP96508.1"/>
    <property type="molecule type" value="Genomic_DNA"/>
</dbReference>
<protein>
    <submittedName>
        <fullName evidence="3">Uncharacterized protein</fullName>
    </submittedName>
</protein>
<organism evidence="3 4">
    <name type="scientific">Aliiroseovarius crassostreae</name>
    <dbReference type="NCBI Taxonomy" id="154981"/>
    <lineage>
        <taxon>Bacteria</taxon>
        <taxon>Pseudomonadati</taxon>
        <taxon>Pseudomonadota</taxon>
        <taxon>Alphaproteobacteria</taxon>
        <taxon>Rhodobacterales</taxon>
        <taxon>Paracoccaceae</taxon>
        <taxon>Aliiroseovarius</taxon>
    </lineage>
</organism>
<gene>
    <name evidence="3" type="ORF">K3X48_05905</name>
</gene>
<feature type="region of interest" description="Disordered" evidence="2">
    <location>
        <begin position="1"/>
        <end position="60"/>
    </location>
</feature>
<name>A0A9Q9HBE1_9RHOB</name>
<evidence type="ECO:0000313" key="3">
    <source>
        <dbReference type="EMBL" id="UWP96508.1"/>
    </source>
</evidence>
<evidence type="ECO:0000313" key="4">
    <source>
        <dbReference type="Proteomes" id="UP001057991"/>
    </source>
</evidence>
<dbReference type="RefSeq" id="WP_259806618.1">
    <property type="nucleotide sequence ID" value="NZ_CP080776.1"/>
</dbReference>
<evidence type="ECO:0000256" key="2">
    <source>
        <dbReference type="SAM" id="MobiDB-lite"/>
    </source>
</evidence>
<proteinExistence type="predicted"/>
<feature type="compositionally biased region" description="Basic and acidic residues" evidence="2">
    <location>
        <begin position="11"/>
        <end position="33"/>
    </location>
</feature>
<feature type="coiled-coil region" evidence="1">
    <location>
        <begin position="140"/>
        <end position="174"/>
    </location>
</feature>
<evidence type="ECO:0000256" key="1">
    <source>
        <dbReference type="SAM" id="Coils"/>
    </source>
</evidence>